<dbReference type="GO" id="GO:0006508">
    <property type="term" value="P:proteolysis"/>
    <property type="evidence" value="ECO:0007669"/>
    <property type="project" value="UniProtKB-KW"/>
</dbReference>
<keyword evidence="11" id="KW-0482">Metalloprotease</keyword>
<protein>
    <recommendedName>
        <fullName evidence="14">Protein with SprT-like domain at the N terminus</fullName>
    </recommendedName>
</protein>
<evidence type="ECO:0000313" key="18">
    <source>
        <dbReference type="EMBL" id="JAS17844.1"/>
    </source>
</evidence>
<evidence type="ECO:0000256" key="14">
    <source>
        <dbReference type="ARBA" id="ARBA00030396"/>
    </source>
</evidence>
<keyword evidence="7 15" id="KW-0227">DNA damage</keyword>
<keyword evidence="6" id="KW-0479">Metal-binding</keyword>
<dbReference type="InterPro" id="IPR044245">
    <property type="entry name" value="Spartan"/>
</dbReference>
<keyword evidence="4" id="KW-0158">Chromosome</keyword>
<organism evidence="19">
    <name type="scientific">Clastoptera arizonana</name>
    <name type="common">Arizona spittle bug</name>
    <dbReference type="NCBI Taxonomy" id="38151"/>
    <lineage>
        <taxon>Eukaryota</taxon>
        <taxon>Metazoa</taxon>
        <taxon>Ecdysozoa</taxon>
        <taxon>Arthropoda</taxon>
        <taxon>Hexapoda</taxon>
        <taxon>Insecta</taxon>
        <taxon>Pterygota</taxon>
        <taxon>Neoptera</taxon>
        <taxon>Paraneoptera</taxon>
        <taxon>Hemiptera</taxon>
        <taxon>Auchenorrhyncha</taxon>
        <taxon>Cercopoidea</taxon>
        <taxon>Clastopteridae</taxon>
        <taxon>Clastoptera</taxon>
    </lineage>
</organism>
<evidence type="ECO:0000256" key="16">
    <source>
        <dbReference type="SAM" id="MobiDB-lite"/>
    </source>
</evidence>
<evidence type="ECO:0000256" key="4">
    <source>
        <dbReference type="ARBA" id="ARBA00022454"/>
    </source>
</evidence>
<evidence type="ECO:0000256" key="8">
    <source>
        <dbReference type="ARBA" id="ARBA00022771"/>
    </source>
</evidence>
<evidence type="ECO:0000256" key="2">
    <source>
        <dbReference type="ARBA" id="ARBA00004286"/>
    </source>
</evidence>
<dbReference type="Gene3D" id="3.30.160.60">
    <property type="entry name" value="Classic Zinc Finger"/>
    <property type="match status" value="2"/>
</dbReference>
<keyword evidence="10" id="KW-0862">Zinc</keyword>
<evidence type="ECO:0000256" key="7">
    <source>
        <dbReference type="ARBA" id="ARBA00022763"/>
    </source>
</evidence>
<dbReference type="InterPro" id="IPR055220">
    <property type="entry name" value="SPRTN_ZBD"/>
</dbReference>
<evidence type="ECO:0000259" key="17">
    <source>
        <dbReference type="PROSITE" id="PS51908"/>
    </source>
</evidence>
<evidence type="ECO:0000256" key="13">
    <source>
        <dbReference type="ARBA" id="ARBA00023242"/>
    </source>
</evidence>
<feature type="domain" description="UBZ4-type" evidence="17">
    <location>
        <begin position="561"/>
        <end position="588"/>
    </location>
</feature>
<keyword evidence="5" id="KW-0645">Protease</keyword>
<evidence type="ECO:0000256" key="5">
    <source>
        <dbReference type="ARBA" id="ARBA00022670"/>
    </source>
</evidence>
<dbReference type="EMBL" id="GEDC01019454">
    <property type="protein sequence ID" value="JAS17844.1"/>
    <property type="molecule type" value="Transcribed_RNA"/>
</dbReference>
<evidence type="ECO:0000256" key="12">
    <source>
        <dbReference type="ARBA" id="ARBA00023204"/>
    </source>
</evidence>
<evidence type="ECO:0000256" key="3">
    <source>
        <dbReference type="ARBA" id="ARBA00010724"/>
    </source>
</evidence>
<keyword evidence="12 15" id="KW-0234">DNA repair</keyword>
<dbReference type="InterPro" id="IPR006640">
    <property type="entry name" value="SprT-like_domain"/>
</dbReference>
<dbReference type="PANTHER" id="PTHR21220:SF0">
    <property type="entry name" value="DNA-DEPENDENT METALLOPROTEASE SPRTN"/>
    <property type="match status" value="1"/>
</dbReference>
<name>A0A1B6DH22_9HEMI</name>
<dbReference type="AlphaFoldDB" id="A0A1B6DH22"/>
<comment type="subcellular location">
    <subcellularLocation>
        <location evidence="2">Chromosome</location>
    </subcellularLocation>
    <subcellularLocation>
        <location evidence="1">Nucleus</location>
    </subcellularLocation>
</comment>
<dbReference type="GO" id="GO:0003697">
    <property type="term" value="F:single-stranded DNA binding"/>
    <property type="evidence" value="ECO:0007669"/>
    <property type="project" value="InterPro"/>
</dbReference>
<dbReference type="EMBL" id="GEDC01012388">
    <property type="protein sequence ID" value="JAS24910.1"/>
    <property type="molecule type" value="Transcribed_RNA"/>
</dbReference>
<evidence type="ECO:0000256" key="15">
    <source>
        <dbReference type="PROSITE-ProRule" id="PRU01256"/>
    </source>
</evidence>
<dbReference type="GO" id="GO:0008270">
    <property type="term" value="F:zinc ion binding"/>
    <property type="evidence" value="ECO:0007669"/>
    <property type="project" value="UniProtKB-KW"/>
</dbReference>
<accession>A0A1B6DH22</accession>
<dbReference type="SMART" id="SM00731">
    <property type="entry name" value="SprT"/>
    <property type="match status" value="1"/>
</dbReference>
<dbReference type="Pfam" id="PF22934">
    <property type="entry name" value="SPRTN_ZBD"/>
    <property type="match status" value="1"/>
</dbReference>
<evidence type="ECO:0000256" key="6">
    <source>
        <dbReference type="ARBA" id="ARBA00022723"/>
    </source>
</evidence>
<dbReference type="GO" id="GO:0005634">
    <property type="term" value="C:nucleus"/>
    <property type="evidence" value="ECO:0007669"/>
    <property type="project" value="UniProtKB-SubCell"/>
</dbReference>
<sequence>MANYDPDFALALLLQAKYNKESAVASKSNKENKENAVSSFSKSVHKSVSNSLVDPIWETTDPTPDIHALFIAFNKRFFYGSLDSVEVTWSSRMTNCAGVCSYQNRSGFCSIRLSAPLLKLRPRSDLVETLLHEMIHAYLFVSNNDRDRDGHGPIFQSHMHRINREAGTKITIYHSFHDEVELYKQHWWRCNGICQQRKPYYGFVKRSMNRKPGPNDIWWTEHQATCGGTFIKVKEPEGFQKNKTAKVLNKKTSPNSMITGFFKTNVNSTSFVNKVGNEKSQALPIGTQDNLRKVQNSRFTSNNTASGYIVKDFKNSSTQSSSSHLKNPIKPGANIHGFQGSSNGSLSTGAVKKMGNSNTKDIHKNKSNPGSMLANRGSGTLVVTGREKNNVVQGTKTGSPVKPNFVPFSGSGYILDKPTKDKNKFNSKLLNTKPQHFTRQDSYMPKTKQPKLECIPDVIEIIDDNLYENCPVCNVAILKEEMETHLKTCIYLAPSDEFSEDIWNSNVSNNLTNETCTCPVCNLRVSRSEMNSHFDGCLGLSTVFNDSSTLDDSGDEDESSDVNCPCCDKKIKEIEINKHLDECLNMMLISKIK</sequence>
<proteinExistence type="inferred from homology"/>
<dbReference type="GO" id="GO:0031593">
    <property type="term" value="F:polyubiquitin modification-dependent protein binding"/>
    <property type="evidence" value="ECO:0007669"/>
    <property type="project" value="TreeGrafter"/>
</dbReference>
<dbReference type="InterPro" id="IPR006642">
    <property type="entry name" value="Rad18_UBZ4"/>
</dbReference>
<keyword evidence="8 15" id="KW-0863">Zinc-finger</keyword>
<keyword evidence="13" id="KW-0539">Nucleus</keyword>
<dbReference type="PROSITE" id="PS51908">
    <property type="entry name" value="ZF_UBZ4"/>
    <property type="match status" value="1"/>
</dbReference>
<keyword evidence="9" id="KW-0378">Hydrolase</keyword>
<evidence type="ECO:0000256" key="1">
    <source>
        <dbReference type="ARBA" id="ARBA00004123"/>
    </source>
</evidence>
<dbReference type="SMART" id="SM00734">
    <property type="entry name" value="ZnF_Rad18"/>
    <property type="match status" value="3"/>
</dbReference>
<feature type="region of interest" description="Disordered" evidence="16">
    <location>
        <begin position="355"/>
        <end position="376"/>
    </location>
</feature>
<evidence type="ECO:0000256" key="11">
    <source>
        <dbReference type="ARBA" id="ARBA00023049"/>
    </source>
</evidence>
<dbReference type="PANTHER" id="PTHR21220">
    <property type="entry name" value="DNA-DEPENDENT METALLOPROTEASE SPRTN"/>
    <property type="match status" value="1"/>
</dbReference>
<dbReference type="GO" id="GO:0005694">
    <property type="term" value="C:chromosome"/>
    <property type="evidence" value="ECO:0007669"/>
    <property type="project" value="UniProtKB-SubCell"/>
</dbReference>
<dbReference type="GO" id="GO:0006281">
    <property type="term" value="P:DNA repair"/>
    <property type="evidence" value="ECO:0007669"/>
    <property type="project" value="UniProtKB-KW"/>
</dbReference>
<reference evidence="19" key="1">
    <citation type="submission" date="2015-12" db="EMBL/GenBank/DDBJ databases">
        <title>De novo transcriptome assembly of four potential Pierce s Disease insect vectors from Arizona vineyards.</title>
        <authorList>
            <person name="Tassone E.E."/>
        </authorList>
    </citation>
    <scope>NUCLEOTIDE SEQUENCE</scope>
</reference>
<dbReference type="GO" id="GO:0004222">
    <property type="term" value="F:metalloendopeptidase activity"/>
    <property type="evidence" value="ECO:0007669"/>
    <property type="project" value="InterPro"/>
</dbReference>
<evidence type="ECO:0000256" key="10">
    <source>
        <dbReference type="ARBA" id="ARBA00022833"/>
    </source>
</evidence>
<gene>
    <name evidence="19" type="ORF">g.35019</name>
    <name evidence="18" type="ORF">g.35022</name>
</gene>
<evidence type="ECO:0000313" key="19">
    <source>
        <dbReference type="EMBL" id="JAS24910.1"/>
    </source>
</evidence>
<comment type="similarity">
    <text evidence="3">Belongs to the Spartan family.</text>
</comment>
<evidence type="ECO:0000256" key="9">
    <source>
        <dbReference type="ARBA" id="ARBA00022801"/>
    </source>
</evidence>
<dbReference type="Pfam" id="PF10263">
    <property type="entry name" value="SprT-like"/>
    <property type="match status" value="1"/>
</dbReference>